<reference evidence="2" key="1">
    <citation type="journal article" date="2019" name="Int. J. Syst. Evol. Microbiol.">
        <title>The Global Catalogue of Microorganisms (GCM) 10K type strain sequencing project: providing services to taxonomists for standard genome sequencing and annotation.</title>
        <authorList>
            <consortium name="The Broad Institute Genomics Platform"/>
            <consortium name="The Broad Institute Genome Sequencing Center for Infectious Disease"/>
            <person name="Wu L."/>
            <person name="Ma J."/>
        </authorList>
    </citation>
    <scope>NUCLEOTIDE SEQUENCE [LARGE SCALE GENOMIC DNA]</scope>
    <source>
        <strain evidence="2">JCM 17808</strain>
    </source>
</reference>
<name>A0ABP8JTV5_9MICO</name>
<dbReference type="EMBL" id="BAABGL010000036">
    <property type="protein sequence ID" value="GAA4395967.1"/>
    <property type="molecule type" value="Genomic_DNA"/>
</dbReference>
<sequence length="327" mass="36134">MGVMTASTAPASARSPETAVEVPVLTAASWHALRAAHEATVGERTAAHLARRSRGETHPVEDFLFTYYPFKPGKLARWQPGARRAVEIATDEDRAAFDRRWFRIEEAPAGASTRSSPAGAGAVAFVDLPAWRTERGDGARFIAGLLHSTLGREATLGCFGLHEWAMVYRQSPGEHRHDQVPLRLSQADTDAVVESHRIRCSHFDAFRFFTPAAVPRNTLQPTRAGMRANEQPGCLHAGMDLYKWAMKLEPIVASETVLEAFDLACAIRRLDMEASPYDLRAWGYTPVRIETAAGKAEYMRRQEAFSHRAQDIRRTLLAELAAAGITV</sequence>
<evidence type="ECO:0000313" key="2">
    <source>
        <dbReference type="Proteomes" id="UP001500642"/>
    </source>
</evidence>
<dbReference type="Proteomes" id="UP001500642">
    <property type="component" value="Unassembled WGS sequence"/>
</dbReference>
<comment type="caution">
    <text evidence="1">The sequence shown here is derived from an EMBL/GenBank/DDBJ whole genome shotgun (WGS) entry which is preliminary data.</text>
</comment>
<protein>
    <recommendedName>
        <fullName evidence="3">3-methyladenine DNA glycosylase</fullName>
    </recommendedName>
</protein>
<proteinExistence type="predicted"/>
<gene>
    <name evidence="1" type="ORF">GCM10023167_26820</name>
</gene>
<evidence type="ECO:0000313" key="1">
    <source>
        <dbReference type="EMBL" id="GAA4395967.1"/>
    </source>
</evidence>
<keyword evidence="2" id="KW-1185">Reference proteome</keyword>
<evidence type="ECO:0008006" key="3">
    <source>
        <dbReference type="Google" id="ProtNLM"/>
    </source>
</evidence>
<accession>A0ABP8JTV5</accession>
<organism evidence="1 2">
    <name type="scientific">Brevibacterium pityocampae</name>
    <dbReference type="NCBI Taxonomy" id="506594"/>
    <lineage>
        <taxon>Bacteria</taxon>
        <taxon>Bacillati</taxon>
        <taxon>Actinomycetota</taxon>
        <taxon>Actinomycetes</taxon>
        <taxon>Micrococcales</taxon>
        <taxon>Brevibacteriaceae</taxon>
        <taxon>Brevibacterium</taxon>
    </lineage>
</organism>